<dbReference type="Proteomes" id="UP000018936">
    <property type="component" value="Unassembled WGS sequence"/>
</dbReference>
<evidence type="ECO:0000256" key="1">
    <source>
        <dbReference type="SAM" id="MobiDB-lite"/>
    </source>
</evidence>
<feature type="non-terminal residue" evidence="2">
    <location>
        <position position="26"/>
    </location>
</feature>
<sequence>MKKGRERKEEGRKMEEKKKEGKEGKK</sequence>
<proteinExistence type="predicted"/>
<dbReference type="AlphaFoldDB" id="V8N238"/>
<evidence type="ECO:0000313" key="3">
    <source>
        <dbReference type="Proteomes" id="UP000018936"/>
    </source>
</evidence>
<reference evidence="2 3" key="1">
    <citation type="journal article" date="2013" name="Proc. Natl. Acad. Sci. U.S.A.">
        <title>The king cobra genome reveals dynamic gene evolution and adaptation in the snake venom system.</title>
        <authorList>
            <person name="Vonk F.J."/>
            <person name="Casewell N.R."/>
            <person name="Henkel C.V."/>
            <person name="Heimberg A.M."/>
            <person name="Jansen H.J."/>
            <person name="McCleary R.J."/>
            <person name="Kerkkamp H.M."/>
            <person name="Vos R.A."/>
            <person name="Guerreiro I."/>
            <person name="Calvete J.J."/>
            <person name="Wuster W."/>
            <person name="Woods A.E."/>
            <person name="Logan J.M."/>
            <person name="Harrison R.A."/>
            <person name="Castoe T.A."/>
            <person name="de Koning A.P."/>
            <person name="Pollock D.D."/>
            <person name="Yandell M."/>
            <person name="Calderon D."/>
            <person name="Renjifo C."/>
            <person name="Currier R.B."/>
            <person name="Salgado D."/>
            <person name="Pla D."/>
            <person name="Sanz L."/>
            <person name="Hyder A.S."/>
            <person name="Ribeiro J.M."/>
            <person name="Arntzen J.W."/>
            <person name="van den Thillart G.E."/>
            <person name="Boetzer M."/>
            <person name="Pirovano W."/>
            <person name="Dirks R.P."/>
            <person name="Spaink H.P."/>
            <person name="Duboule D."/>
            <person name="McGlinn E."/>
            <person name="Kini R.M."/>
            <person name="Richardson M.K."/>
        </authorList>
    </citation>
    <scope>NUCLEOTIDE SEQUENCE</scope>
    <source>
        <tissue evidence="2">Blood</tissue>
    </source>
</reference>
<comment type="caution">
    <text evidence="2">The sequence shown here is derived from an EMBL/GenBank/DDBJ whole genome shotgun (WGS) entry which is preliminary data.</text>
</comment>
<protein>
    <submittedName>
        <fullName evidence="2">Uncharacterized protein</fullName>
    </submittedName>
</protein>
<accession>V8N238</accession>
<gene>
    <name evidence="2" type="ORF">L345_18574</name>
</gene>
<organism evidence="2 3">
    <name type="scientific">Ophiophagus hannah</name>
    <name type="common">King cobra</name>
    <name type="synonym">Naja hannah</name>
    <dbReference type="NCBI Taxonomy" id="8665"/>
    <lineage>
        <taxon>Eukaryota</taxon>
        <taxon>Metazoa</taxon>
        <taxon>Chordata</taxon>
        <taxon>Craniata</taxon>
        <taxon>Vertebrata</taxon>
        <taxon>Euteleostomi</taxon>
        <taxon>Lepidosauria</taxon>
        <taxon>Squamata</taxon>
        <taxon>Bifurcata</taxon>
        <taxon>Unidentata</taxon>
        <taxon>Episquamata</taxon>
        <taxon>Toxicofera</taxon>
        <taxon>Serpentes</taxon>
        <taxon>Colubroidea</taxon>
        <taxon>Elapidae</taxon>
        <taxon>Elapinae</taxon>
        <taxon>Ophiophagus</taxon>
    </lineage>
</organism>
<feature type="region of interest" description="Disordered" evidence="1">
    <location>
        <begin position="1"/>
        <end position="26"/>
    </location>
</feature>
<dbReference type="EMBL" id="AZIM01158743">
    <property type="protein sequence ID" value="ETE55718.1"/>
    <property type="molecule type" value="Genomic_DNA"/>
</dbReference>
<keyword evidence="3" id="KW-1185">Reference proteome</keyword>
<feature type="non-terminal residue" evidence="2">
    <location>
        <position position="1"/>
    </location>
</feature>
<name>V8N238_OPHHA</name>
<evidence type="ECO:0000313" key="2">
    <source>
        <dbReference type="EMBL" id="ETE55718.1"/>
    </source>
</evidence>